<dbReference type="PROSITE" id="PS51186">
    <property type="entry name" value="GNAT"/>
    <property type="match status" value="1"/>
</dbReference>
<accession>A0A931FH36</accession>
<evidence type="ECO:0000313" key="2">
    <source>
        <dbReference type="EMBL" id="MBF9071466.1"/>
    </source>
</evidence>
<dbReference type="SUPFAM" id="SSF55729">
    <property type="entry name" value="Acyl-CoA N-acyltransferases (Nat)"/>
    <property type="match status" value="1"/>
</dbReference>
<evidence type="ECO:0000313" key="3">
    <source>
        <dbReference type="Proteomes" id="UP000657385"/>
    </source>
</evidence>
<dbReference type="RefSeq" id="WP_196196646.1">
    <property type="nucleotide sequence ID" value="NZ_JADPRT010000012.1"/>
</dbReference>
<proteinExistence type="predicted"/>
<dbReference type="AlphaFoldDB" id="A0A931FH36"/>
<dbReference type="EMBL" id="JADPRT010000012">
    <property type="protein sequence ID" value="MBF9071466.1"/>
    <property type="molecule type" value="Genomic_DNA"/>
</dbReference>
<reference evidence="2" key="1">
    <citation type="submission" date="2020-11" db="EMBL/GenBank/DDBJ databases">
        <title>Isolation and identification of active actinomycetes.</title>
        <authorList>
            <person name="Yu B."/>
        </authorList>
    </citation>
    <scope>NUCLEOTIDE SEQUENCE</scope>
    <source>
        <strain evidence="2">NEAU-YB345</strain>
    </source>
</reference>
<feature type="domain" description="N-acetyltransferase" evidence="1">
    <location>
        <begin position="8"/>
        <end position="155"/>
    </location>
</feature>
<organism evidence="2 3">
    <name type="scientific">Streptacidiphilus fuscans</name>
    <dbReference type="NCBI Taxonomy" id="2789292"/>
    <lineage>
        <taxon>Bacteria</taxon>
        <taxon>Bacillati</taxon>
        <taxon>Actinomycetota</taxon>
        <taxon>Actinomycetes</taxon>
        <taxon>Kitasatosporales</taxon>
        <taxon>Streptomycetaceae</taxon>
        <taxon>Streptacidiphilus</taxon>
    </lineage>
</organism>
<dbReference type="Proteomes" id="UP000657385">
    <property type="component" value="Unassembled WGS sequence"/>
</dbReference>
<gene>
    <name evidence="2" type="ORF">I2501_25930</name>
</gene>
<evidence type="ECO:0000259" key="1">
    <source>
        <dbReference type="PROSITE" id="PS51186"/>
    </source>
</evidence>
<dbReference type="Pfam" id="PF00583">
    <property type="entry name" value="Acetyltransf_1"/>
    <property type="match status" value="1"/>
</dbReference>
<name>A0A931FH36_9ACTN</name>
<dbReference type="InterPro" id="IPR000182">
    <property type="entry name" value="GNAT_dom"/>
</dbReference>
<keyword evidence="3" id="KW-1185">Reference proteome</keyword>
<dbReference type="Gene3D" id="3.40.630.30">
    <property type="match status" value="1"/>
</dbReference>
<dbReference type="InterPro" id="IPR016181">
    <property type="entry name" value="Acyl_CoA_acyltransferase"/>
</dbReference>
<dbReference type="Gene3D" id="1.10.287.900">
    <property type="entry name" value="The crystal structure of the spermine/spermidine acetyltransferase from enterococcus faecali"/>
    <property type="match status" value="1"/>
</dbReference>
<dbReference type="CDD" id="cd04301">
    <property type="entry name" value="NAT_SF"/>
    <property type="match status" value="1"/>
</dbReference>
<comment type="caution">
    <text evidence="2">The sequence shown here is derived from an EMBL/GenBank/DDBJ whole genome shotgun (WGS) entry which is preliminary data.</text>
</comment>
<sequence length="155" mass="17121">MKPVSPWLRLEQVTAANVDAACDLLVRPEQSGYVAPVARSLAEAYAHGSHAWPRLVFDRDQLVGFVMGSFDPSSPVEAFRCGIWRLNIAAQYQGRGYGRFAVAAICAEARSRGERRVGTLWLPGLYGPEYFYLRLGFRPTGEVIYGQVAAELLLA</sequence>
<dbReference type="InterPro" id="IPR027455">
    <property type="entry name" value="Sper_AcTfrase_N"/>
</dbReference>
<protein>
    <submittedName>
        <fullName evidence="2">GNAT family N-acetyltransferase</fullName>
    </submittedName>
</protein>
<dbReference type="GO" id="GO:0016747">
    <property type="term" value="F:acyltransferase activity, transferring groups other than amino-acyl groups"/>
    <property type="evidence" value="ECO:0007669"/>
    <property type="project" value="InterPro"/>
</dbReference>